<feature type="compositionally biased region" description="Basic and acidic residues" evidence="6">
    <location>
        <begin position="17"/>
        <end position="31"/>
    </location>
</feature>
<evidence type="ECO:0000313" key="8">
    <source>
        <dbReference type="EMBL" id="KAK6466566.1"/>
    </source>
</evidence>
<evidence type="ECO:0000256" key="5">
    <source>
        <dbReference type="ARBA" id="ARBA00023136"/>
    </source>
</evidence>
<comment type="subcellular location">
    <subcellularLocation>
        <location evidence="1">Membrane</location>
        <topology evidence="1">Multi-pass membrane protein</topology>
    </subcellularLocation>
</comment>
<evidence type="ECO:0000313" key="9">
    <source>
        <dbReference type="Proteomes" id="UP001369086"/>
    </source>
</evidence>
<keyword evidence="9" id="KW-1185">Reference proteome</keyword>
<evidence type="ECO:0000256" key="2">
    <source>
        <dbReference type="ARBA" id="ARBA00009565"/>
    </source>
</evidence>
<feature type="region of interest" description="Disordered" evidence="6">
    <location>
        <begin position="1"/>
        <end position="31"/>
    </location>
</feature>
<comment type="similarity">
    <text evidence="2">Belongs to the MS4A family.</text>
</comment>
<dbReference type="EMBL" id="JAHFZB010000056">
    <property type="protein sequence ID" value="KAK6466566.1"/>
    <property type="molecule type" value="Genomic_DNA"/>
</dbReference>
<gene>
    <name evidence="8" type="ORF">HHUSO_G36293</name>
</gene>
<keyword evidence="5 7" id="KW-0472">Membrane</keyword>
<evidence type="ECO:0000256" key="7">
    <source>
        <dbReference type="SAM" id="Phobius"/>
    </source>
</evidence>
<protein>
    <recommendedName>
        <fullName evidence="10">Membrane-spanning 4-domains subfamily A member 4A-like</fullName>
    </recommendedName>
</protein>
<feature type="transmembrane region" description="Helical" evidence="7">
    <location>
        <begin position="137"/>
        <end position="159"/>
    </location>
</feature>
<feature type="transmembrane region" description="Helical" evidence="7">
    <location>
        <begin position="75"/>
        <end position="97"/>
    </location>
</feature>
<evidence type="ECO:0000256" key="4">
    <source>
        <dbReference type="ARBA" id="ARBA00022989"/>
    </source>
</evidence>
<keyword evidence="4 7" id="KW-1133">Transmembrane helix</keyword>
<feature type="transmembrane region" description="Helical" evidence="7">
    <location>
        <begin position="103"/>
        <end position="125"/>
    </location>
</feature>
<dbReference type="PANTHER" id="PTHR23320">
    <property type="entry name" value="MEMBRANE-SPANNING 4-DOMAINS SUBFAMILY A MS4A -RELATED"/>
    <property type="match status" value="1"/>
</dbReference>
<name>A0ABR0Y2C3_HUSHU</name>
<dbReference type="Pfam" id="PF04103">
    <property type="entry name" value="CD20"/>
    <property type="match status" value="1"/>
</dbReference>
<evidence type="ECO:0000256" key="3">
    <source>
        <dbReference type="ARBA" id="ARBA00022692"/>
    </source>
</evidence>
<dbReference type="Proteomes" id="UP001369086">
    <property type="component" value="Unassembled WGS sequence"/>
</dbReference>
<proteinExistence type="inferred from homology"/>
<evidence type="ECO:0000256" key="1">
    <source>
        <dbReference type="ARBA" id="ARBA00004141"/>
    </source>
</evidence>
<organism evidence="8 9">
    <name type="scientific">Huso huso</name>
    <name type="common">Beluga</name>
    <name type="synonym">Acipenser huso</name>
    <dbReference type="NCBI Taxonomy" id="61971"/>
    <lineage>
        <taxon>Eukaryota</taxon>
        <taxon>Metazoa</taxon>
        <taxon>Chordata</taxon>
        <taxon>Craniata</taxon>
        <taxon>Vertebrata</taxon>
        <taxon>Euteleostomi</taxon>
        <taxon>Actinopterygii</taxon>
        <taxon>Chondrostei</taxon>
        <taxon>Acipenseriformes</taxon>
        <taxon>Acipenseridae</taxon>
        <taxon>Huso</taxon>
    </lineage>
</organism>
<dbReference type="InterPro" id="IPR030417">
    <property type="entry name" value="MS4A"/>
</dbReference>
<accession>A0ABR0Y2C3</accession>
<evidence type="ECO:0008006" key="10">
    <source>
        <dbReference type="Google" id="ProtNLM"/>
    </source>
</evidence>
<sequence length="243" mass="26781">MKPDTKACTSTFPARTLQREAEAHRAQDKTADKLQEKLGKWTIAQRWISPKTLSPPPPSAPAQNRIQKLREGHPGSLGVAQIMFCLFHFGCIAIMLAQYDEHHVVLLIHIGTGFLMLIAGALAIASDKTLRLPIIKACLGMEVLGCTFMGFILSVYIVMSNPSSLSYCHFHFENETYSRELKLCDKYNTIEDCIGMEMLFAIAAQVATGITIASYCCKAIQCCGAPRSMPVIVIQQPSEQAES</sequence>
<comment type="caution">
    <text evidence="8">The sequence shown here is derived from an EMBL/GenBank/DDBJ whole genome shotgun (WGS) entry which is preliminary data.</text>
</comment>
<evidence type="ECO:0000256" key="6">
    <source>
        <dbReference type="SAM" id="MobiDB-lite"/>
    </source>
</evidence>
<dbReference type="InterPro" id="IPR007237">
    <property type="entry name" value="CD20-like"/>
</dbReference>
<reference evidence="8 9" key="1">
    <citation type="submission" date="2021-05" db="EMBL/GenBank/DDBJ databases">
        <authorList>
            <person name="Zahm M."/>
            <person name="Klopp C."/>
            <person name="Cabau C."/>
            <person name="Kuhl H."/>
            <person name="Suciu R."/>
            <person name="Ciorpac M."/>
            <person name="Holostenco D."/>
            <person name="Gessner J."/>
            <person name="Wuertz S."/>
            <person name="Hohne C."/>
            <person name="Stock M."/>
            <person name="Gislard M."/>
            <person name="Lluch J."/>
            <person name="Milhes M."/>
            <person name="Lampietro C."/>
            <person name="Lopez Roques C."/>
            <person name="Donnadieu C."/>
            <person name="Du K."/>
            <person name="Schartl M."/>
            <person name="Guiguen Y."/>
        </authorList>
    </citation>
    <scope>NUCLEOTIDE SEQUENCE [LARGE SCALE GENOMIC DNA]</scope>
    <source>
        <strain evidence="8">Hh-F2</strain>
        <tissue evidence="8">Blood</tissue>
    </source>
</reference>
<keyword evidence="3 7" id="KW-0812">Transmembrane</keyword>
<dbReference type="PANTHER" id="PTHR23320:SF143">
    <property type="entry name" value="MEMBRANE-SPANNING 4-DOMAINS SUBFAMILY A MEMBER 4A-LIKE ISOFORM X1"/>
    <property type="match status" value="1"/>
</dbReference>